<proteinExistence type="predicted"/>
<gene>
    <name evidence="1" type="ORF">METZ01_LOCUS132419</name>
</gene>
<dbReference type="EMBL" id="UINC01018867">
    <property type="protein sequence ID" value="SVA79565.1"/>
    <property type="molecule type" value="Genomic_DNA"/>
</dbReference>
<sequence>MQVDSVERLRKYNQHRSEYVSAPKSTFAVAADSQTLKFSKRRAKK</sequence>
<organism evidence="1">
    <name type="scientific">marine metagenome</name>
    <dbReference type="NCBI Taxonomy" id="408172"/>
    <lineage>
        <taxon>unclassified sequences</taxon>
        <taxon>metagenomes</taxon>
        <taxon>ecological metagenomes</taxon>
    </lineage>
</organism>
<accession>A0A381YRC3</accession>
<protein>
    <submittedName>
        <fullName evidence="1">Uncharacterized protein</fullName>
    </submittedName>
</protein>
<reference evidence="1" key="1">
    <citation type="submission" date="2018-05" db="EMBL/GenBank/DDBJ databases">
        <authorList>
            <person name="Lanie J.A."/>
            <person name="Ng W.-L."/>
            <person name="Kazmierczak K.M."/>
            <person name="Andrzejewski T.M."/>
            <person name="Davidsen T.M."/>
            <person name="Wayne K.J."/>
            <person name="Tettelin H."/>
            <person name="Glass J.I."/>
            <person name="Rusch D."/>
            <person name="Podicherti R."/>
            <person name="Tsui H.-C.T."/>
            <person name="Winkler M.E."/>
        </authorList>
    </citation>
    <scope>NUCLEOTIDE SEQUENCE</scope>
</reference>
<evidence type="ECO:0000313" key="1">
    <source>
        <dbReference type="EMBL" id="SVA79565.1"/>
    </source>
</evidence>
<dbReference type="AlphaFoldDB" id="A0A381YRC3"/>
<name>A0A381YRC3_9ZZZZ</name>